<feature type="compositionally biased region" description="Low complexity" evidence="2">
    <location>
        <begin position="155"/>
        <end position="164"/>
    </location>
</feature>
<dbReference type="Proteomes" id="UP000721236">
    <property type="component" value="Unassembled WGS sequence"/>
</dbReference>
<evidence type="ECO:0000313" key="4">
    <source>
        <dbReference type="EMBL" id="CAG9183415.1"/>
    </source>
</evidence>
<dbReference type="PROSITE" id="PS50937">
    <property type="entry name" value="HTH_MERR_2"/>
    <property type="match status" value="1"/>
</dbReference>
<dbReference type="RefSeq" id="WP_224044417.1">
    <property type="nucleotide sequence ID" value="NZ_CAJZAH010000009.1"/>
</dbReference>
<dbReference type="InterPro" id="IPR047057">
    <property type="entry name" value="MerR_fam"/>
</dbReference>
<dbReference type="PANTHER" id="PTHR30204">
    <property type="entry name" value="REDOX-CYCLING DRUG-SENSING TRANSCRIPTIONAL ACTIVATOR SOXR"/>
    <property type="match status" value="1"/>
</dbReference>
<dbReference type="EMBL" id="CAJZAH010000009">
    <property type="protein sequence ID" value="CAG9183415.1"/>
    <property type="molecule type" value="Genomic_DNA"/>
</dbReference>
<dbReference type="PRINTS" id="PR00040">
    <property type="entry name" value="HTHMERR"/>
</dbReference>
<feature type="domain" description="HTH merR-type" evidence="3">
    <location>
        <begin position="1"/>
        <end position="69"/>
    </location>
</feature>
<dbReference type="SMART" id="SM00422">
    <property type="entry name" value="HTH_MERR"/>
    <property type="match status" value="1"/>
</dbReference>
<protein>
    <submittedName>
        <fullName evidence="4">HTH-type transcriptional regulator ZntR</fullName>
    </submittedName>
</protein>
<evidence type="ECO:0000256" key="2">
    <source>
        <dbReference type="SAM" id="MobiDB-lite"/>
    </source>
</evidence>
<dbReference type="InterPro" id="IPR011791">
    <property type="entry name" value="CadR-PbrR"/>
</dbReference>
<dbReference type="PANTHER" id="PTHR30204:SF92">
    <property type="entry name" value="HTH-TYPE TRANSCRIPTIONAL REGULATOR ZNTR"/>
    <property type="match status" value="1"/>
</dbReference>
<accession>A0ABN7ZGJ2</accession>
<evidence type="ECO:0000313" key="5">
    <source>
        <dbReference type="Proteomes" id="UP000721236"/>
    </source>
</evidence>
<evidence type="ECO:0000256" key="1">
    <source>
        <dbReference type="ARBA" id="ARBA00023125"/>
    </source>
</evidence>
<sequence>MRIGELARHSGCDAETIRYYEREGLLDRPLREDNGYRRYSGAHLVQLNFVRHCRSLGMSLSDVRRLRDFERDPTVACDGINALLDRQIEQIHAQRVALEALEGQLRALRHTCDHGQAASECGILQTLQQAASGGGCECHPEPNPGANPDRHGDAAAHPATHPAP</sequence>
<name>A0ABN7ZGJ2_9BURK</name>
<dbReference type="Gene3D" id="1.10.1660.10">
    <property type="match status" value="1"/>
</dbReference>
<comment type="caution">
    <text evidence="4">The sequence shown here is derived from an EMBL/GenBank/DDBJ whole genome shotgun (WGS) entry which is preliminary data.</text>
</comment>
<organism evidence="4 5">
    <name type="scientific">Cupriavidus respiraculi</name>
    <dbReference type="NCBI Taxonomy" id="195930"/>
    <lineage>
        <taxon>Bacteria</taxon>
        <taxon>Pseudomonadati</taxon>
        <taxon>Pseudomonadota</taxon>
        <taxon>Betaproteobacteria</taxon>
        <taxon>Burkholderiales</taxon>
        <taxon>Burkholderiaceae</taxon>
        <taxon>Cupriavidus</taxon>
    </lineage>
</organism>
<keyword evidence="5" id="KW-1185">Reference proteome</keyword>
<evidence type="ECO:0000259" key="3">
    <source>
        <dbReference type="PROSITE" id="PS50937"/>
    </source>
</evidence>
<gene>
    <name evidence="4" type="primary">zntR_1</name>
    <name evidence="4" type="ORF">LMG21510_04822</name>
</gene>
<proteinExistence type="predicted"/>
<reference evidence="4 5" key="1">
    <citation type="submission" date="2021-08" db="EMBL/GenBank/DDBJ databases">
        <authorList>
            <person name="Peeters C."/>
        </authorList>
    </citation>
    <scope>NUCLEOTIDE SEQUENCE [LARGE SCALE GENOMIC DNA]</scope>
    <source>
        <strain evidence="4 5">LMG 21510</strain>
    </source>
</reference>
<feature type="region of interest" description="Disordered" evidence="2">
    <location>
        <begin position="133"/>
        <end position="164"/>
    </location>
</feature>
<dbReference type="CDD" id="cd04784">
    <property type="entry name" value="HTH_CadR-PbrR"/>
    <property type="match status" value="1"/>
</dbReference>
<dbReference type="InterPro" id="IPR009061">
    <property type="entry name" value="DNA-bd_dom_put_sf"/>
</dbReference>
<dbReference type="InterPro" id="IPR000551">
    <property type="entry name" value="MerR-type_HTH_dom"/>
</dbReference>
<dbReference type="SUPFAM" id="SSF46955">
    <property type="entry name" value="Putative DNA-binding domain"/>
    <property type="match status" value="1"/>
</dbReference>
<keyword evidence="1" id="KW-0238">DNA-binding</keyword>
<dbReference type="Pfam" id="PF13411">
    <property type="entry name" value="MerR_1"/>
    <property type="match status" value="1"/>
</dbReference>